<evidence type="ECO:0000259" key="2">
    <source>
        <dbReference type="Pfam" id="PF01494"/>
    </source>
</evidence>
<dbReference type="GO" id="GO:0019622">
    <property type="term" value="P:3-(3-hydroxy)phenylpropionate catabolic process"/>
    <property type="evidence" value="ECO:0007669"/>
    <property type="project" value="TreeGrafter"/>
</dbReference>
<proteinExistence type="predicted"/>
<dbReference type="AlphaFoldDB" id="A0A6L7F002"/>
<dbReference type="EMBL" id="WUEK01000003">
    <property type="protein sequence ID" value="MXG89292.1"/>
    <property type="molecule type" value="Genomic_DNA"/>
</dbReference>
<dbReference type="Proteomes" id="UP000473325">
    <property type="component" value="Unassembled WGS sequence"/>
</dbReference>
<keyword evidence="4" id="KW-1185">Reference proteome</keyword>
<evidence type="ECO:0000313" key="3">
    <source>
        <dbReference type="EMBL" id="MXG89292.1"/>
    </source>
</evidence>
<dbReference type="RefSeq" id="WP_160876509.1">
    <property type="nucleotide sequence ID" value="NZ_WUEK01000003.1"/>
</dbReference>
<dbReference type="InterPro" id="IPR050631">
    <property type="entry name" value="PheA/TfdB_FAD_monoxygenase"/>
</dbReference>
<reference evidence="3 4" key="1">
    <citation type="submission" date="2019-12" db="EMBL/GenBank/DDBJ databases">
        <authorList>
            <person name="Kun Z."/>
        </authorList>
    </citation>
    <scope>NUCLEOTIDE SEQUENCE [LARGE SCALE GENOMIC DNA]</scope>
    <source>
        <strain evidence="3 4">YIM 123512</strain>
    </source>
</reference>
<dbReference type="GO" id="GO:0008688">
    <property type="term" value="F:3-(3-hydroxyphenyl)propionate hydroxylase activity"/>
    <property type="evidence" value="ECO:0007669"/>
    <property type="project" value="TreeGrafter"/>
</dbReference>
<accession>A0A6L7F002</accession>
<name>A0A6L7F002_9ACTN</name>
<comment type="caution">
    <text evidence="3">The sequence shown here is derived from an EMBL/GenBank/DDBJ whole genome shotgun (WGS) entry which is preliminary data.</text>
</comment>
<evidence type="ECO:0000256" key="1">
    <source>
        <dbReference type="ARBA" id="ARBA00023002"/>
    </source>
</evidence>
<dbReference type="SUPFAM" id="SSF51905">
    <property type="entry name" value="FAD/NAD(P)-binding domain"/>
    <property type="match status" value="1"/>
</dbReference>
<organism evidence="3 4">
    <name type="scientific">Nocardioides flavescens</name>
    <dbReference type="NCBI Taxonomy" id="2691959"/>
    <lineage>
        <taxon>Bacteria</taxon>
        <taxon>Bacillati</taxon>
        <taxon>Actinomycetota</taxon>
        <taxon>Actinomycetes</taxon>
        <taxon>Propionibacteriales</taxon>
        <taxon>Nocardioidaceae</taxon>
        <taxon>Nocardioides</taxon>
    </lineage>
</organism>
<evidence type="ECO:0000313" key="4">
    <source>
        <dbReference type="Proteomes" id="UP000473325"/>
    </source>
</evidence>
<dbReference type="InterPro" id="IPR002938">
    <property type="entry name" value="FAD-bd"/>
</dbReference>
<dbReference type="GO" id="GO:0071949">
    <property type="term" value="F:FAD binding"/>
    <property type="evidence" value="ECO:0007669"/>
    <property type="project" value="InterPro"/>
</dbReference>
<protein>
    <submittedName>
        <fullName evidence="3">Bifunctional 3-(3-hydroxy-phenyl)propionate/3-hydroxycinnamic acid hydroxylase</fullName>
    </submittedName>
</protein>
<gene>
    <name evidence="3" type="ORF">GRQ65_06990</name>
</gene>
<sequence>MQEHEYDVVVVGFGPGGEVLAATLGRAGHRVLAVEKASNLYGLPRMTTLDGELARVLTNLCDGEHALRNAMPLTEFRMVGADGQPSPAIDWRGDRGGFPAHMAMHQPDIEEALAERIASYDNVDVRWSTQATDFRQTGDGVEVTVEPRTGEGEQQVVTARYLVGFDGSSSGVREALGIEREVLRQHEDWWVLTDFDVVQPLPDGFDEAIGTMDPRRPHFFGLAGVGRCRSDVKVMPGEVLEEEKTEERALQLMEEHHGIPRDHLRMTRQVAYKFRSEMAHRYRVGNVLIGGDAAHSMTPFMGQGACCAMRDGINLGWKLSAVLSGAADETLLDTYEEERVPHAAFFVHGSLATWAALEEPDPEKAAARDHALRAGLVPPPPPFPGVVGGVTRRAADDAVAGALAPQGRVRRDGQEGTFDEVTRPVFALVSSVPLDDVLTDERRDFLSSVGCVVAVVGEGGDVEDLDGVYGRYLDEHGIVAFLTRPDFYQFGSARGADEVGQVVDDLQVALAPSRSRSVELV</sequence>
<dbReference type="PANTHER" id="PTHR43476">
    <property type="entry name" value="3-(3-HYDROXY-PHENYL)PROPIONATE/3-HYDROXYCINNAMIC ACID HYDROXYLASE"/>
    <property type="match status" value="1"/>
</dbReference>
<feature type="domain" description="FAD-binding" evidence="2">
    <location>
        <begin position="5"/>
        <end position="346"/>
    </location>
</feature>
<dbReference type="Gene3D" id="3.30.70.2450">
    <property type="match status" value="1"/>
</dbReference>
<dbReference type="PANTHER" id="PTHR43476:SF3">
    <property type="entry name" value="FAD-BINDING MONOOXYGENASE"/>
    <property type="match status" value="1"/>
</dbReference>
<dbReference type="InterPro" id="IPR036188">
    <property type="entry name" value="FAD/NAD-bd_sf"/>
</dbReference>
<dbReference type="Gene3D" id="3.50.50.60">
    <property type="entry name" value="FAD/NAD(P)-binding domain"/>
    <property type="match status" value="1"/>
</dbReference>
<keyword evidence="1" id="KW-0560">Oxidoreductase</keyword>
<dbReference type="NCBIfam" id="NF004829">
    <property type="entry name" value="PRK06183.1-3"/>
    <property type="match status" value="1"/>
</dbReference>
<dbReference type="PRINTS" id="PR00420">
    <property type="entry name" value="RNGMNOXGNASE"/>
</dbReference>
<dbReference type="Pfam" id="PF01494">
    <property type="entry name" value="FAD_binding_3"/>
    <property type="match status" value="1"/>
</dbReference>